<dbReference type="InterPro" id="IPR012347">
    <property type="entry name" value="Ferritin-like"/>
</dbReference>
<dbReference type="Gene3D" id="1.20.1260.10">
    <property type="match status" value="1"/>
</dbReference>
<sequence>MKKVTLLLLTLFAVCVLQACHGHSDNADTDDDTTTDVVDTANNATIIVGKDDAKFVTTIAQACLAEIKIGTMAKQKGKDKRIKNFGAMMVKDLTKGKGRLIALAKAKKITLPDSISMEAQQSIADLDKKDGKDFDAAYLDKTREDYKRALDLFTTTSKTAYDPQIKAFATHNILTIQRHLDLIDAIDGSMK</sequence>
<dbReference type="Proteomes" id="UP000318733">
    <property type="component" value="Unassembled WGS sequence"/>
</dbReference>
<evidence type="ECO:0000259" key="2">
    <source>
        <dbReference type="Pfam" id="PF13628"/>
    </source>
</evidence>
<keyword evidence="4" id="KW-1185">Reference proteome</keyword>
<feature type="domain" description="DUF4142" evidence="2">
    <location>
        <begin position="51"/>
        <end position="185"/>
    </location>
</feature>
<dbReference type="PANTHER" id="PTHR38593:SF1">
    <property type="entry name" value="BLR2558 PROTEIN"/>
    <property type="match status" value="1"/>
</dbReference>
<dbReference type="PANTHER" id="PTHR38593">
    <property type="entry name" value="BLR2558 PROTEIN"/>
    <property type="match status" value="1"/>
</dbReference>
<comment type="caution">
    <text evidence="3">The sequence shown here is derived from an EMBL/GenBank/DDBJ whole genome shotgun (WGS) entry which is preliminary data.</text>
</comment>
<dbReference type="AlphaFoldDB" id="A0A556MV46"/>
<reference evidence="3 4" key="1">
    <citation type="submission" date="2019-07" db="EMBL/GenBank/DDBJ databases">
        <authorList>
            <person name="Huq M.A."/>
        </authorList>
    </citation>
    <scope>NUCLEOTIDE SEQUENCE [LARGE SCALE GENOMIC DNA]</scope>
    <source>
        <strain evidence="3 4">MAH-19</strain>
    </source>
</reference>
<dbReference type="RefSeq" id="WP_144247288.1">
    <property type="nucleotide sequence ID" value="NZ_VLPK01000001.1"/>
</dbReference>
<dbReference type="EMBL" id="VLPK01000001">
    <property type="protein sequence ID" value="TSJ43722.1"/>
    <property type="molecule type" value="Genomic_DNA"/>
</dbReference>
<dbReference type="OrthoDB" id="883203at2"/>
<dbReference type="PROSITE" id="PS51257">
    <property type="entry name" value="PROKAR_LIPOPROTEIN"/>
    <property type="match status" value="1"/>
</dbReference>
<dbReference type="InterPro" id="IPR025419">
    <property type="entry name" value="DUF4142"/>
</dbReference>
<feature type="signal peptide" evidence="1">
    <location>
        <begin position="1"/>
        <end position="19"/>
    </location>
</feature>
<organism evidence="3 4">
    <name type="scientific">Mucilaginibacter corticis</name>
    <dbReference type="NCBI Taxonomy" id="2597670"/>
    <lineage>
        <taxon>Bacteria</taxon>
        <taxon>Pseudomonadati</taxon>
        <taxon>Bacteroidota</taxon>
        <taxon>Sphingobacteriia</taxon>
        <taxon>Sphingobacteriales</taxon>
        <taxon>Sphingobacteriaceae</taxon>
        <taxon>Mucilaginibacter</taxon>
    </lineage>
</organism>
<feature type="chain" id="PRO_5021881447" evidence="1">
    <location>
        <begin position="20"/>
        <end position="191"/>
    </location>
</feature>
<evidence type="ECO:0000313" key="3">
    <source>
        <dbReference type="EMBL" id="TSJ43722.1"/>
    </source>
</evidence>
<protein>
    <submittedName>
        <fullName evidence="3">DUF4142 domain-containing protein</fullName>
    </submittedName>
</protein>
<accession>A0A556MV46</accession>
<keyword evidence="1" id="KW-0732">Signal</keyword>
<name>A0A556MV46_9SPHI</name>
<proteinExistence type="predicted"/>
<dbReference type="Pfam" id="PF13628">
    <property type="entry name" value="DUF4142"/>
    <property type="match status" value="1"/>
</dbReference>
<evidence type="ECO:0000256" key="1">
    <source>
        <dbReference type="SAM" id="SignalP"/>
    </source>
</evidence>
<gene>
    <name evidence="3" type="ORF">FO440_05900</name>
</gene>
<evidence type="ECO:0000313" key="4">
    <source>
        <dbReference type="Proteomes" id="UP000318733"/>
    </source>
</evidence>